<dbReference type="RefSeq" id="WP_089716986.1">
    <property type="nucleotide sequence ID" value="NZ_FNEH01000015.1"/>
</dbReference>
<protein>
    <recommendedName>
        <fullName evidence="1">Cthe-2314-like HEPN domain-containing protein</fullName>
    </recommendedName>
</protein>
<name>A0A1G8NGR6_9FIRM</name>
<dbReference type="AlphaFoldDB" id="A0A1G8NGR6"/>
<evidence type="ECO:0000313" key="2">
    <source>
        <dbReference type="EMBL" id="SDI79266.1"/>
    </source>
</evidence>
<dbReference type="Proteomes" id="UP000198945">
    <property type="component" value="Unassembled WGS sequence"/>
</dbReference>
<dbReference type="Pfam" id="PF18730">
    <property type="entry name" value="HEPN_Cthe2314"/>
    <property type="match status" value="1"/>
</dbReference>
<feature type="domain" description="Cthe-2314-like HEPN" evidence="1">
    <location>
        <begin position="74"/>
        <end position="192"/>
    </location>
</feature>
<accession>A0A1G8NGR6</accession>
<reference evidence="2 3" key="1">
    <citation type="submission" date="2016-10" db="EMBL/GenBank/DDBJ databases">
        <authorList>
            <person name="de Groot N.N."/>
        </authorList>
    </citation>
    <scope>NUCLEOTIDE SEQUENCE [LARGE SCALE GENOMIC DNA]</scope>
    <source>
        <strain evidence="2 3">WG7</strain>
    </source>
</reference>
<organism evidence="2 3">
    <name type="scientific">Halanaerobium congolense</name>
    <dbReference type="NCBI Taxonomy" id="54121"/>
    <lineage>
        <taxon>Bacteria</taxon>
        <taxon>Bacillati</taxon>
        <taxon>Bacillota</taxon>
        <taxon>Clostridia</taxon>
        <taxon>Halanaerobiales</taxon>
        <taxon>Halanaerobiaceae</taxon>
        <taxon>Halanaerobium</taxon>
    </lineage>
</organism>
<evidence type="ECO:0000259" key="1">
    <source>
        <dbReference type="Pfam" id="PF18730"/>
    </source>
</evidence>
<sequence length="240" mass="28512">MVEKERQYLENHITDLESEIEEIQIFYSDKKVITGVISENFMGKFFECKTIIDTVVNLDKKIKYSLEKAIEFTYSDEVVNEFNMIGKKGKKEFLAYYFIENAFYRTITAWDCLAQFYNSYFSVGKDKTKINYKTFFNNLNQDNQFSEPELVANIYSYLSESNDISGSGRWLGNHNYIKEYRNKVTHRNSPDIFSLSNFDINFKESPRFVLKRLIEDYHQAECFLKQIINYINEGFISQMN</sequence>
<gene>
    <name evidence="2" type="ORF">SAMN04515654_11512</name>
</gene>
<evidence type="ECO:0000313" key="3">
    <source>
        <dbReference type="Proteomes" id="UP000198945"/>
    </source>
</evidence>
<dbReference type="EMBL" id="FNEH01000015">
    <property type="protein sequence ID" value="SDI79266.1"/>
    <property type="molecule type" value="Genomic_DNA"/>
</dbReference>
<dbReference type="InterPro" id="IPR041394">
    <property type="entry name" value="HEPN_Cthe2314"/>
</dbReference>
<proteinExistence type="predicted"/>